<keyword evidence="17" id="KW-1185">Reference proteome</keyword>
<keyword evidence="9 13" id="KW-1133">Transmembrane helix</keyword>
<dbReference type="PROSITE" id="PS00211">
    <property type="entry name" value="ABC_TRANSPORTER_1"/>
    <property type="match status" value="1"/>
</dbReference>
<evidence type="ECO:0000256" key="7">
    <source>
        <dbReference type="ARBA" id="ARBA00022741"/>
    </source>
</evidence>
<feature type="domain" description="ABC transmembrane type-1" evidence="15">
    <location>
        <begin position="313"/>
        <end position="594"/>
    </location>
</feature>
<feature type="transmembrane region" description="Helical" evidence="13">
    <location>
        <begin position="955"/>
        <end position="982"/>
    </location>
</feature>
<keyword evidence="7" id="KW-0547">Nucleotide-binding</keyword>
<feature type="transmembrane region" description="Helical" evidence="13">
    <location>
        <begin position="1018"/>
        <end position="1038"/>
    </location>
</feature>
<dbReference type="InterPro" id="IPR036640">
    <property type="entry name" value="ABC1_TM_sf"/>
</dbReference>
<evidence type="ECO:0000256" key="4">
    <source>
        <dbReference type="ARBA" id="ARBA00022554"/>
    </source>
</evidence>
<evidence type="ECO:0000256" key="6">
    <source>
        <dbReference type="ARBA" id="ARBA00022737"/>
    </source>
</evidence>
<evidence type="ECO:0000259" key="14">
    <source>
        <dbReference type="PROSITE" id="PS50893"/>
    </source>
</evidence>
<dbReference type="FunFam" id="1.20.1560.10:FF:000020">
    <property type="entry name" value="ABC metal ion transporter"/>
    <property type="match status" value="1"/>
</dbReference>
<dbReference type="GO" id="GO:0016887">
    <property type="term" value="F:ATP hydrolysis activity"/>
    <property type="evidence" value="ECO:0007669"/>
    <property type="project" value="InterPro"/>
</dbReference>
<dbReference type="InterPro" id="IPR003593">
    <property type="entry name" value="AAA+_ATPase"/>
</dbReference>
<dbReference type="FunFam" id="3.40.50.300:FF:000293">
    <property type="entry name" value="ATP binding cassette subfamily C member 1"/>
    <property type="match status" value="1"/>
</dbReference>
<dbReference type="Gene3D" id="3.40.50.300">
    <property type="entry name" value="P-loop containing nucleotide triphosphate hydrolases"/>
    <property type="match status" value="1"/>
</dbReference>
<dbReference type="Pfam" id="PF00005">
    <property type="entry name" value="ABC_tran"/>
    <property type="match status" value="1"/>
</dbReference>
<keyword evidence="6" id="KW-0677">Repeat</keyword>
<evidence type="ECO:0000256" key="2">
    <source>
        <dbReference type="ARBA" id="ARBA00009726"/>
    </source>
</evidence>
<feature type="transmembrane region" description="Helical" evidence="13">
    <location>
        <begin position="1105"/>
        <end position="1124"/>
    </location>
</feature>
<evidence type="ECO:0000256" key="1">
    <source>
        <dbReference type="ARBA" id="ARBA00004128"/>
    </source>
</evidence>
<dbReference type="CDD" id="cd18595">
    <property type="entry name" value="ABC_6TM_MRP1_2_3_6_D1_like"/>
    <property type="match status" value="1"/>
</dbReference>
<dbReference type="CDD" id="cd03250">
    <property type="entry name" value="ABCC_MRP_domain1"/>
    <property type="match status" value="1"/>
</dbReference>
<dbReference type="SUPFAM" id="SSF52540">
    <property type="entry name" value="P-loop containing nucleoside triphosphate hydrolases"/>
    <property type="match status" value="1"/>
</dbReference>
<dbReference type="EMBL" id="JARQZJ010000098">
    <property type="protein sequence ID" value="KAK9886064.1"/>
    <property type="molecule type" value="Genomic_DNA"/>
</dbReference>
<dbReference type="InterPro" id="IPR017871">
    <property type="entry name" value="ABC_transporter-like_CS"/>
</dbReference>
<dbReference type="Proteomes" id="UP001431783">
    <property type="component" value="Unassembled WGS sequence"/>
</dbReference>
<dbReference type="GO" id="GO:0005524">
    <property type="term" value="F:ATP binding"/>
    <property type="evidence" value="ECO:0007669"/>
    <property type="project" value="UniProtKB-KW"/>
</dbReference>
<comment type="similarity">
    <text evidence="2">Belongs to the ABC transporter superfamily. ABCC family. Conjugate transporter (TC 3.A.1.208) subfamily.</text>
</comment>
<keyword evidence="4" id="KW-0926">Vacuole</keyword>
<evidence type="ECO:0000256" key="9">
    <source>
        <dbReference type="ARBA" id="ARBA00022989"/>
    </source>
</evidence>
<dbReference type="SUPFAM" id="SSF90123">
    <property type="entry name" value="ABC transporter transmembrane region"/>
    <property type="match status" value="2"/>
</dbReference>
<feature type="transmembrane region" description="Helical" evidence="13">
    <location>
        <begin position="528"/>
        <end position="557"/>
    </location>
</feature>
<dbReference type="PROSITE" id="PS50893">
    <property type="entry name" value="ABC_TRANSPORTER_2"/>
    <property type="match status" value="1"/>
</dbReference>
<evidence type="ECO:0000256" key="10">
    <source>
        <dbReference type="ARBA" id="ARBA00023136"/>
    </source>
</evidence>
<dbReference type="EC" id="7.6.2.3" evidence="11"/>
<evidence type="ECO:0000259" key="15">
    <source>
        <dbReference type="PROSITE" id="PS50929"/>
    </source>
</evidence>
<feature type="domain" description="ABC transmembrane type-1" evidence="15">
    <location>
        <begin position="961"/>
        <end position="1246"/>
    </location>
</feature>
<dbReference type="CDD" id="cd18603">
    <property type="entry name" value="ABC_6TM_MRP1_2_3_6_D2_like"/>
    <property type="match status" value="1"/>
</dbReference>
<feature type="transmembrane region" description="Helical" evidence="13">
    <location>
        <begin position="69"/>
        <end position="87"/>
    </location>
</feature>
<dbReference type="SMART" id="SM00382">
    <property type="entry name" value="AAA"/>
    <property type="match status" value="1"/>
</dbReference>
<feature type="transmembrane region" description="Helical" evidence="13">
    <location>
        <begin position="37"/>
        <end position="57"/>
    </location>
</feature>
<feature type="transmembrane region" description="Helical" evidence="13">
    <location>
        <begin position="349"/>
        <end position="368"/>
    </location>
</feature>
<dbReference type="InterPro" id="IPR027417">
    <property type="entry name" value="P-loop_NTPase"/>
</dbReference>
<dbReference type="InterPro" id="IPR050173">
    <property type="entry name" value="ABC_transporter_C-like"/>
</dbReference>
<feature type="transmembrane region" description="Helical" evidence="13">
    <location>
        <begin position="170"/>
        <end position="190"/>
    </location>
</feature>
<dbReference type="PANTHER" id="PTHR24223:SF443">
    <property type="entry name" value="MULTIDRUG-RESISTANCE LIKE PROTEIN 1, ISOFORM I"/>
    <property type="match status" value="1"/>
</dbReference>
<dbReference type="GO" id="GO:0005774">
    <property type="term" value="C:vacuolar membrane"/>
    <property type="evidence" value="ECO:0007669"/>
    <property type="project" value="UniProtKB-SubCell"/>
</dbReference>
<accession>A0AAW1V2G4</accession>
<comment type="subcellular location">
    <subcellularLocation>
        <location evidence="1">Vacuole membrane</location>
        <topology evidence="1">Multi-pass membrane protein</topology>
    </subcellularLocation>
</comment>
<dbReference type="InterPro" id="IPR056227">
    <property type="entry name" value="TMD0_ABC"/>
</dbReference>
<evidence type="ECO:0000256" key="5">
    <source>
        <dbReference type="ARBA" id="ARBA00022692"/>
    </source>
</evidence>
<sequence>MLSESSLDKFCGSKFWDSSLSWNTSDPDLTICFEKTILLWIPSVFLWIFSFLEVFYILNSKSRDVHWNWLNISKLSITIFLCFQSITELIVKAYSKEKLYSVDIFSPVITLSSYVLSASILLLNRKYGLHTSGVQFLFWLLGVLCGAFQLRSEMKAALTRTEYLVSHSEFYMYLIHYVAVVTLFLLNCFADKTTENPVNYNLQKVCPEKKSGFLSKMFFSWFDSFAWMGYKKPLVKDDLWDLKYENCATNIIQKFNKYYKSSPAKESYRYTPANQSNEVSYRSNSGNVLFSGRRRKQISLLPALVKSFGATFLFSAFLNFVDIALSFVGPQILKLLINFAKNKEEKWKGYVYAVILFVTAIIQIIMHTQHFTRMNDIRMGIDTALVSTIYRKALKMSNSARKESTVGEIVNLMAVDAQKISGLTGFLHLVWSVPLRIVLSLYFLWNILGPSVLAGLAVMIIMSPINGFIANKLKKYQIKQMRNKDERAKLMNEIFNGIKVLKLYAWEPSFQQQVLKIRNKEISVMKKAAYVSTVSSFLFSCAPFMVILMSFATYVMVDEKNILDASTAFVSISLFNILKHPMTIFPTVISILMQGYVSIQRVNKFLNLDDLEPDSVTHDTNEGACLVIEDGTFSWGGGNTLNNINVHLSRYTLTAVVGSIGSGKSSLISAFLGEIDKRSGRVNTVGSVAYVAQQAWIQNATLRDNILFGKRFNKGRYDKVIEACALESDLDMLPAGDSTEIGENGINLSGGQKQRVSLARAVYADADIYFLDDPLSAVDSHVGRHIFEQVIGSNGILRSKTRVLVTHAISYLPLVDTILVMKDGEISEIGTYQQLVDRKGAFAEFLANYLNSAVSKDSQNGTELIHDILDVNPDVTKTLRRYQSRIAESESCHRSKDELVGLETSTTFDVQKKHGSNCNGAPDPTPKSPNKLIQEEKLETGSVSFKIYRYYLKSIGLFLVLLNIIFIMTVQAFDVASSFWLAKWTSDPDLLRPDNTTNIEKRNIYLGVYGLLGIGQGIVSMITDYGVFFGGLTAANIIHEKLLHNMLRVPLSFYDTTPTGRMLSRFTKDIEILDSTLQWNLSELVTCCMKVMGTLFVISYSSPPFIVVILICGLLYYAIQRIYVETSRQLKRLESVSRSPIYSHFGESLTGVSTIRAYNQQKRFITEADTKLDQNQSCKYPSFIASCWLSVRMKMIGNLIILFSALFAVLGRDNLDAGLIGLSVSYALRITQMLNSLVRLTSQIETNIVAVERVREYTDSPQEAPWKIPNKNPSPLWPEIGIVSFDNFSVKYRPELDLVLQKCYLHHKG</sequence>
<evidence type="ECO:0000256" key="12">
    <source>
        <dbReference type="ARBA" id="ARBA00047523"/>
    </source>
</evidence>
<keyword evidence="5 13" id="KW-0812">Transmembrane</keyword>
<dbReference type="GO" id="GO:0000323">
    <property type="term" value="C:lytic vacuole"/>
    <property type="evidence" value="ECO:0007669"/>
    <property type="project" value="UniProtKB-ARBA"/>
</dbReference>
<dbReference type="PROSITE" id="PS50929">
    <property type="entry name" value="ABC_TM1F"/>
    <property type="match status" value="2"/>
</dbReference>
<keyword evidence="10 13" id="KW-0472">Membrane</keyword>
<dbReference type="Gene3D" id="1.20.1560.10">
    <property type="entry name" value="ABC transporter type 1, transmembrane domain"/>
    <property type="match status" value="2"/>
</dbReference>
<dbReference type="FunFam" id="1.20.1560.10:FF:000001">
    <property type="entry name" value="ATP-binding cassette subfamily C member 1"/>
    <property type="match status" value="1"/>
</dbReference>
<evidence type="ECO:0000256" key="8">
    <source>
        <dbReference type="ARBA" id="ARBA00022840"/>
    </source>
</evidence>
<feature type="transmembrane region" description="Helical" evidence="13">
    <location>
        <begin position="99"/>
        <end position="122"/>
    </location>
</feature>
<dbReference type="InterPro" id="IPR003439">
    <property type="entry name" value="ABC_transporter-like_ATP-bd"/>
</dbReference>
<feature type="domain" description="ABC transporter" evidence="14">
    <location>
        <begin position="626"/>
        <end position="848"/>
    </location>
</feature>
<feature type="transmembrane region" description="Helical" evidence="13">
    <location>
        <begin position="426"/>
        <end position="445"/>
    </location>
</feature>
<name>A0AAW1V2G4_9CUCU</name>
<dbReference type="Pfam" id="PF00664">
    <property type="entry name" value="ABC_membrane"/>
    <property type="match status" value="2"/>
</dbReference>
<evidence type="ECO:0000313" key="16">
    <source>
        <dbReference type="EMBL" id="KAK9886064.1"/>
    </source>
</evidence>
<dbReference type="GO" id="GO:0015431">
    <property type="term" value="F:ABC-type glutathione S-conjugate transporter activity"/>
    <property type="evidence" value="ECO:0007669"/>
    <property type="project" value="UniProtKB-EC"/>
</dbReference>
<dbReference type="PANTHER" id="PTHR24223">
    <property type="entry name" value="ATP-BINDING CASSETTE SUB-FAMILY C"/>
    <property type="match status" value="1"/>
</dbReference>
<evidence type="ECO:0000313" key="17">
    <source>
        <dbReference type="Proteomes" id="UP001431783"/>
    </source>
</evidence>
<dbReference type="InterPro" id="IPR011527">
    <property type="entry name" value="ABC1_TM_dom"/>
</dbReference>
<organism evidence="16 17">
    <name type="scientific">Henosepilachna vigintioctopunctata</name>
    <dbReference type="NCBI Taxonomy" id="420089"/>
    <lineage>
        <taxon>Eukaryota</taxon>
        <taxon>Metazoa</taxon>
        <taxon>Ecdysozoa</taxon>
        <taxon>Arthropoda</taxon>
        <taxon>Hexapoda</taxon>
        <taxon>Insecta</taxon>
        <taxon>Pterygota</taxon>
        <taxon>Neoptera</taxon>
        <taxon>Endopterygota</taxon>
        <taxon>Coleoptera</taxon>
        <taxon>Polyphaga</taxon>
        <taxon>Cucujiformia</taxon>
        <taxon>Coccinelloidea</taxon>
        <taxon>Coccinellidae</taxon>
        <taxon>Epilachninae</taxon>
        <taxon>Epilachnini</taxon>
        <taxon>Henosepilachna</taxon>
    </lineage>
</organism>
<feature type="transmembrane region" description="Helical" evidence="13">
    <location>
        <begin position="134"/>
        <end position="150"/>
    </location>
</feature>
<keyword evidence="3" id="KW-0813">Transport</keyword>
<reference evidence="16 17" key="1">
    <citation type="submission" date="2023-03" db="EMBL/GenBank/DDBJ databases">
        <title>Genome insight into feeding habits of ladybird beetles.</title>
        <authorList>
            <person name="Li H.-S."/>
            <person name="Huang Y.-H."/>
            <person name="Pang H."/>
        </authorList>
    </citation>
    <scope>NUCLEOTIDE SEQUENCE [LARGE SCALE GENOMIC DNA]</scope>
    <source>
        <strain evidence="16">SYSU_2023b</strain>
        <tissue evidence="16">Whole body</tissue>
    </source>
</reference>
<comment type="caution">
    <text evidence="16">The sequence shown here is derived from an EMBL/GenBank/DDBJ whole genome shotgun (WGS) entry which is preliminary data.</text>
</comment>
<feature type="transmembrane region" description="Helical" evidence="13">
    <location>
        <begin position="303"/>
        <end position="329"/>
    </location>
</feature>
<feature type="transmembrane region" description="Helical" evidence="13">
    <location>
        <begin position="451"/>
        <end position="471"/>
    </location>
</feature>
<evidence type="ECO:0000256" key="11">
    <source>
        <dbReference type="ARBA" id="ARBA00024220"/>
    </source>
</evidence>
<keyword evidence="8" id="KW-0067">ATP-binding</keyword>
<feature type="transmembrane region" description="Helical" evidence="13">
    <location>
        <begin position="577"/>
        <end position="597"/>
    </location>
</feature>
<gene>
    <name evidence="16" type="ORF">WA026_014848</name>
</gene>
<proteinExistence type="inferred from homology"/>
<dbReference type="Pfam" id="PF24357">
    <property type="entry name" value="TMD0_ABC"/>
    <property type="match status" value="1"/>
</dbReference>
<protein>
    <recommendedName>
        <fullName evidence="11">ABC-type glutathione-S-conjugate transporter</fullName>
        <ecNumber evidence="11">7.6.2.3</ecNumber>
    </recommendedName>
</protein>
<evidence type="ECO:0000256" key="13">
    <source>
        <dbReference type="SAM" id="Phobius"/>
    </source>
</evidence>
<comment type="catalytic activity">
    <reaction evidence="12">
        <text>leukotriene C4(in) + ATP + H2O = leukotriene C4(out) + ADP + phosphate + H(+)</text>
        <dbReference type="Rhea" id="RHEA:38963"/>
        <dbReference type="ChEBI" id="CHEBI:15377"/>
        <dbReference type="ChEBI" id="CHEBI:15378"/>
        <dbReference type="ChEBI" id="CHEBI:30616"/>
        <dbReference type="ChEBI" id="CHEBI:43474"/>
        <dbReference type="ChEBI" id="CHEBI:57973"/>
        <dbReference type="ChEBI" id="CHEBI:456216"/>
    </reaction>
    <physiologicalReaction direction="left-to-right" evidence="12">
        <dbReference type="Rhea" id="RHEA:38964"/>
    </physiologicalReaction>
</comment>
<evidence type="ECO:0000256" key="3">
    <source>
        <dbReference type="ARBA" id="ARBA00022448"/>
    </source>
</evidence>